<keyword evidence="2" id="KW-1185">Reference proteome</keyword>
<accession>A0ACA9PU47</accession>
<reference evidence="1" key="1">
    <citation type="submission" date="2021-06" db="EMBL/GenBank/DDBJ databases">
        <authorList>
            <person name="Kallberg Y."/>
            <person name="Tangrot J."/>
            <person name="Rosling A."/>
        </authorList>
    </citation>
    <scope>NUCLEOTIDE SEQUENCE</scope>
    <source>
        <strain evidence="1">CL356</strain>
    </source>
</reference>
<evidence type="ECO:0000313" key="2">
    <source>
        <dbReference type="Proteomes" id="UP000789525"/>
    </source>
</evidence>
<dbReference type="EMBL" id="CAJVPT010040349">
    <property type="protein sequence ID" value="CAG8725219.1"/>
    <property type="molecule type" value="Genomic_DNA"/>
</dbReference>
<feature type="non-terminal residue" evidence="1">
    <location>
        <position position="1"/>
    </location>
</feature>
<dbReference type="Proteomes" id="UP000789525">
    <property type="component" value="Unassembled WGS sequence"/>
</dbReference>
<sequence>FINVIVLNVWHPGRYLPKSNKLYLGEDGQEISANRGGWDDERPFLLTLFDPFNIGGLIKERKEKRKQRQANGFVEEKKTTEVA</sequence>
<name>A0ACA9PU47_9GLOM</name>
<evidence type="ECO:0000313" key="1">
    <source>
        <dbReference type="EMBL" id="CAG8725219.1"/>
    </source>
</evidence>
<proteinExistence type="predicted"/>
<comment type="caution">
    <text evidence="1">The sequence shown here is derived from an EMBL/GenBank/DDBJ whole genome shotgun (WGS) entry which is preliminary data.</text>
</comment>
<gene>
    <name evidence="1" type="ORF">ACOLOM_LOCUS11330</name>
</gene>
<organism evidence="1 2">
    <name type="scientific">Acaulospora colombiana</name>
    <dbReference type="NCBI Taxonomy" id="27376"/>
    <lineage>
        <taxon>Eukaryota</taxon>
        <taxon>Fungi</taxon>
        <taxon>Fungi incertae sedis</taxon>
        <taxon>Mucoromycota</taxon>
        <taxon>Glomeromycotina</taxon>
        <taxon>Glomeromycetes</taxon>
        <taxon>Diversisporales</taxon>
        <taxon>Acaulosporaceae</taxon>
        <taxon>Acaulospora</taxon>
    </lineage>
</organism>
<protein>
    <submittedName>
        <fullName evidence="1">11444_t:CDS:1</fullName>
    </submittedName>
</protein>